<dbReference type="GO" id="GO:0004521">
    <property type="term" value="F:RNA endonuclease activity"/>
    <property type="evidence" value="ECO:0007669"/>
    <property type="project" value="InterPro"/>
</dbReference>
<dbReference type="Proteomes" id="UP001199424">
    <property type="component" value="Unassembled WGS sequence"/>
</dbReference>
<comment type="caution">
    <text evidence="1">The sequence shown here is derived from an EMBL/GenBank/DDBJ whole genome shotgun (WGS) entry which is preliminary data.</text>
</comment>
<gene>
    <name evidence="1" type="ORF">LKD31_12300</name>
</gene>
<dbReference type="InterPro" id="IPR025911">
    <property type="entry name" value="ToxN/AbiQ_toxin"/>
</dbReference>
<dbReference type="AlphaFoldDB" id="A0AAE3ALY4"/>
<accession>A0AAE3ALY4</accession>
<evidence type="ECO:0000313" key="2">
    <source>
        <dbReference type="Proteomes" id="UP001199424"/>
    </source>
</evidence>
<dbReference type="GO" id="GO:0003723">
    <property type="term" value="F:RNA binding"/>
    <property type="evidence" value="ECO:0007669"/>
    <property type="project" value="InterPro"/>
</dbReference>
<dbReference type="Pfam" id="PF13958">
    <property type="entry name" value="ToxN_toxin"/>
    <property type="match status" value="1"/>
</dbReference>
<dbReference type="InterPro" id="IPR053735">
    <property type="entry name" value="Type_III_TA_endoRNase"/>
</dbReference>
<dbReference type="Gene3D" id="3.10.129.130">
    <property type="match status" value="1"/>
</dbReference>
<dbReference type="RefSeq" id="WP_308449932.1">
    <property type="nucleotide sequence ID" value="NZ_JAJEQC010000015.1"/>
</dbReference>
<dbReference type="EMBL" id="JAJEQC010000015">
    <property type="protein sequence ID" value="MCC2137786.1"/>
    <property type="molecule type" value="Genomic_DNA"/>
</dbReference>
<name>A0AAE3ALY4_9FIRM</name>
<sequence length="163" mass="19305">MDNIRFYEINAKYVDYLAPYAPHLFHNSKKGQANQRKYIGIVFQINDMEYFAPLSSFKPKHEKMKEGLDFIKILRYAVINLNNMFPVPYSERVYVNFETIKDPNYKSLLLAEYRYIKSVQKKIQKNAAALYKHKQINGDSTSLARRGNDFALLEDKCRSYKRK</sequence>
<proteinExistence type="predicted"/>
<reference evidence="1" key="1">
    <citation type="submission" date="2021-10" db="EMBL/GenBank/DDBJ databases">
        <title>Anaerobic single-cell dispensing facilitates the cultivation of human gut bacteria.</title>
        <authorList>
            <person name="Afrizal A."/>
        </authorList>
    </citation>
    <scope>NUCLEOTIDE SEQUENCE</scope>
    <source>
        <strain evidence="1">CLA-AA-H250</strain>
    </source>
</reference>
<keyword evidence="2" id="KW-1185">Reference proteome</keyword>
<organism evidence="1 2">
    <name type="scientific">Hominenteromicrobium mulieris</name>
    <dbReference type="NCBI Taxonomy" id="2885357"/>
    <lineage>
        <taxon>Bacteria</taxon>
        <taxon>Bacillati</taxon>
        <taxon>Bacillota</taxon>
        <taxon>Clostridia</taxon>
        <taxon>Eubacteriales</taxon>
        <taxon>Oscillospiraceae</taxon>
        <taxon>Hominenteromicrobium</taxon>
    </lineage>
</organism>
<protein>
    <submittedName>
        <fullName evidence="1">Type III toxin-antitoxin system ToxN/AbiQ family toxin</fullName>
    </submittedName>
</protein>
<evidence type="ECO:0000313" key="1">
    <source>
        <dbReference type="EMBL" id="MCC2137786.1"/>
    </source>
</evidence>